<keyword evidence="4" id="KW-1133">Transmembrane helix</keyword>
<evidence type="ECO:0000313" key="5">
    <source>
        <dbReference type="EMBL" id="KAG6389255.1"/>
    </source>
</evidence>
<protein>
    <recommendedName>
        <fullName evidence="7">Late embryogenesis abundant protein LEA-2 subgroup domain-containing protein</fullName>
    </recommendedName>
</protein>
<dbReference type="GO" id="GO:0098542">
    <property type="term" value="P:defense response to other organism"/>
    <property type="evidence" value="ECO:0007669"/>
    <property type="project" value="InterPro"/>
</dbReference>
<evidence type="ECO:0000256" key="3">
    <source>
        <dbReference type="SAM" id="MobiDB-lite"/>
    </source>
</evidence>
<feature type="transmembrane region" description="Helical" evidence="4">
    <location>
        <begin position="36"/>
        <end position="58"/>
    </location>
</feature>
<reference evidence="5" key="2">
    <citation type="submission" date="2020-08" db="EMBL/GenBank/DDBJ databases">
        <title>Plant Genome Project.</title>
        <authorList>
            <person name="Zhang R.-G."/>
        </authorList>
    </citation>
    <scope>NUCLEOTIDE SEQUENCE</scope>
    <source>
        <strain evidence="5">Huo1</strain>
        <tissue evidence="5">Leaf</tissue>
    </source>
</reference>
<feature type="region of interest" description="Disordered" evidence="3">
    <location>
        <begin position="1"/>
        <end position="29"/>
    </location>
</feature>
<comment type="subcellular location">
    <subcellularLocation>
        <location evidence="1">Membrane</location>
    </subcellularLocation>
</comment>
<gene>
    <name evidence="5" type="ORF">SASPL_150720</name>
</gene>
<keyword evidence="4" id="KW-0812">Transmembrane</keyword>
<organism evidence="5">
    <name type="scientific">Salvia splendens</name>
    <name type="common">Scarlet sage</name>
    <dbReference type="NCBI Taxonomy" id="180675"/>
    <lineage>
        <taxon>Eukaryota</taxon>
        <taxon>Viridiplantae</taxon>
        <taxon>Streptophyta</taxon>
        <taxon>Embryophyta</taxon>
        <taxon>Tracheophyta</taxon>
        <taxon>Spermatophyta</taxon>
        <taxon>Magnoliopsida</taxon>
        <taxon>eudicotyledons</taxon>
        <taxon>Gunneridae</taxon>
        <taxon>Pentapetalae</taxon>
        <taxon>asterids</taxon>
        <taxon>lamiids</taxon>
        <taxon>Lamiales</taxon>
        <taxon>Lamiaceae</taxon>
        <taxon>Nepetoideae</taxon>
        <taxon>Mentheae</taxon>
        <taxon>Salviinae</taxon>
        <taxon>Salvia</taxon>
        <taxon>Salvia subgen. Calosphace</taxon>
        <taxon>core Calosphace</taxon>
    </lineage>
</organism>
<accession>A0A8X8W725</accession>
<name>A0A8X8W725_SALSN</name>
<dbReference type="PANTHER" id="PTHR31234">
    <property type="entry name" value="LATE EMBRYOGENESIS ABUNDANT (LEA) HYDROXYPROLINE-RICH GLYCOPROTEIN FAMILY"/>
    <property type="match status" value="1"/>
</dbReference>
<evidence type="ECO:0000256" key="2">
    <source>
        <dbReference type="ARBA" id="ARBA00023136"/>
    </source>
</evidence>
<dbReference type="InterPro" id="IPR044839">
    <property type="entry name" value="NDR1-like"/>
</dbReference>
<evidence type="ECO:0000313" key="6">
    <source>
        <dbReference type="Proteomes" id="UP000298416"/>
    </source>
</evidence>
<dbReference type="AlphaFoldDB" id="A0A8X8W725"/>
<evidence type="ECO:0000256" key="1">
    <source>
        <dbReference type="ARBA" id="ARBA00004370"/>
    </source>
</evidence>
<dbReference type="Proteomes" id="UP000298416">
    <property type="component" value="Unassembled WGS sequence"/>
</dbReference>
<proteinExistence type="predicted"/>
<evidence type="ECO:0008006" key="7">
    <source>
        <dbReference type="Google" id="ProtNLM"/>
    </source>
</evidence>
<evidence type="ECO:0000256" key="4">
    <source>
        <dbReference type="SAM" id="Phobius"/>
    </source>
</evidence>
<dbReference type="EMBL" id="PNBA02000020">
    <property type="protein sequence ID" value="KAG6389255.1"/>
    <property type="molecule type" value="Genomic_DNA"/>
</dbReference>
<comment type="caution">
    <text evidence="5">The sequence shown here is derived from an EMBL/GenBank/DDBJ whole genome shotgun (WGS) entry which is preliminary data.</text>
</comment>
<dbReference type="GO" id="GO:0005886">
    <property type="term" value="C:plasma membrane"/>
    <property type="evidence" value="ECO:0007669"/>
    <property type="project" value="TreeGrafter"/>
</dbReference>
<dbReference type="PANTHER" id="PTHR31234:SF3">
    <property type="entry name" value="LATE EMBRYOGENESIS ABUNDANT (LEA) HYDROXYPROLINE-RICH GLYCOPROTEIN FAMILY"/>
    <property type="match status" value="1"/>
</dbReference>
<keyword evidence="2 4" id="KW-0472">Membrane</keyword>
<sequence>MEEENHLNPPQITHQKIHEFKTNKPTPKQEGASKTLVYILTSVVLLSIAFLIFGLVVLRIKPPSLRLSNVVVQGLRYNASSLNMTMTADLTLHNTNFGRFEFRGGSVALLYGNATFGAGSVHGGRVGARERGRIGAAVEASGGPSENYMNISRDIELNLVRLVMVAELRGEIRVMKIVNRHRTASMNCSMDVNLRGQHVLNLSCK</sequence>
<keyword evidence="6" id="KW-1185">Reference proteome</keyword>
<reference evidence="5" key="1">
    <citation type="submission" date="2018-01" db="EMBL/GenBank/DDBJ databases">
        <authorList>
            <person name="Mao J.F."/>
        </authorList>
    </citation>
    <scope>NUCLEOTIDE SEQUENCE</scope>
    <source>
        <strain evidence="5">Huo1</strain>
        <tissue evidence="5">Leaf</tissue>
    </source>
</reference>